<feature type="domain" description="UBA" evidence="5">
    <location>
        <begin position="17"/>
        <end position="58"/>
    </location>
</feature>
<organism evidence="6 7">
    <name type="scientific">Ridgeia piscesae</name>
    <name type="common">Tubeworm</name>
    <dbReference type="NCBI Taxonomy" id="27915"/>
    <lineage>
        <taxon>Eukaryota</taxon>
        <taxon>Metazoa</taxon>
        <taxon>Spiralia</taxon>
        <taxon>Lophotrochozoa</taxon>
        <taxon>Annelida</taxon>
        <taxon>Polychaeta</taxon>
        <taxon>Sedentaria</taxon>
        <taxon>Canalipalpata</taxon>
        <taxon>Sabellida</taxon>
        <taxon>Siboglinidae</taxon>
        <taxon>Ridgeia</taxon>
    </lineage>
</organism>
<comment type="catalytic activity">
    <reaction evidence="4">
        <text>an N-acyl-L-alpha-aminoacyl-tRNA + H2O = an N-acyl-L-amino acid + a tRNA + H(+)</text>
        <dbReference type="Rhea" id="RHEA:54448"/>
        <dbReference type="Rhea" id="RHEA-COMP:10123"/>
        <dbReference type="Rhea" id="RHEA-COMP:13883"/>
        <dbReference type="ChEBI" id="CHEBI:15377"/>
        <dbReference type="ChEBI" id="CHEBI:15378"/>
        <dbReference type="ChEBI" id="CHEBI:59874"/>
        <dbReference type="ChEBI" id="CHEBI:78442"/>
        <dbReference type="ChEBI" id="CHEBI:138191"/>
        <dbReference type="EC" id="3.1.1.29"/>
    </reaction>
</comment>
<accession>A0AAD9UKD3</accession>
<dbReference type="Pfam" id="PF22562">
    <property type="entry name" value="UBA_7"/>
    <property type="match status" value="1"/>
</dbReference>
<comment type="caution">
    <text evidence="6">The sequence shown here is derived from an EMBL/GenBank/DDBJ whole genome shotgun (WGS) entry which is preliminary data.</text>
</comment>
<dbReference type="Pfam" id="PF01981">
    <property type="entry name" value="PTH2"/>
    <property type="match status" value="1"/>
</dbReference>
<dbReference type="FunFam" id="3.40.1490.10:FF:000002">
    <property type="entry name" value="Peptidyl-tRNA hydrolase 2, mitochondrial"/>
    <property type="match status" value="1"/>
</dbReference>
<evidence type="ECO:0000313" key="7">
    <source>
        <dbReference type="Proteomes" id="UP001209878"/>
    </source>
</evidence>
<dbReference type="AlphaFoldDB" id="A0AAD9UKD3"/>
<protein>
    <recommendedName>
        <fullName evidence="1">peptidyl-tRNA hydrolase</fullName>
        <ecNumber evidence="1">3.1.1.29</ecNumber>
    </recommendedName>
</protein>
<dbReference type="GO" id="GO:0004045">
    <property type="term" value="F:peptidyl-tRNA hydrolase activity"/>
    <property type="evidence" value="ECO:0007669"/>
    <property type="project" value="UniProtKB-EC"/>
</dbReference>
<dbReference type="EC" id="3.1.1.29" evidence="1"/>
<dbReference type="PANTHER" id="PTHR12649:SF29">
    <property type="entry name" value="AMINOACYL-TRNA HYDROLASE"/>
    <property type="match status" value="1"/>
</dbReference>
<dbReference type="InterPro" id="IPR015940">
    <property type="entry name" value="UBA"/>
</dbReference>
<evidence type="ECO:0000313" key="6">
    <source>
        <dbReference type="EMBL" id="KAK2192566.1"/>
    </source>
</evidence>
<dbReference type="EMBL" id="JAODUO010000028">
    <property type="protein sequence ID" value="KAK2192566.1"/>
    <property type="molecule type" value="Genomic_DNA"/>
</dbReference>
<dbReference type="SUPFAM" id="SSF102462">
    <property type="entry name" value="Peptidyl-tRNA hydrolase II"/>
    <property type="match status" value="1"/>
</dbReference>
<evidence type="ECO:0000256" key="2">
    <source>
        <dbReference type="ARBA" id="ARBA00022801"/>
    </source>
</evidence>
<comment type="similarity">
    <text evidence="3">Belongs to the PTH2 family.</text>
</comment>
<dbReference type="Proteomes" id="UP001209878">
    <property type="component" value="Unassembled WGS sequence"/>
</dbReference>
<dbReference type="SUPFAM" id="SSF46934">
    <property type="entry name" value="UBA-like"/>
    <property type="match status" value="1"/>
</dbReference>
<sequence>MSGPVKKTAVGAEGPVTPNEELMSILVNMGVTNENAAKALEKTGNVSAEVAARWIYENRESFRPSTILRAPSLGLNDVDSPKGHRMVLVVNVGLNLSNRKLAIQVAHASLGVYRAMMIEEERFGKMLLRWEECGEKVVVLQETGSHALMELARQANLMGLPHFLVDDTNKTQATPGSVTVLGMLGTTEKVDKVVGSLQPL</sequence>
<reference evidence="6" key="1">
    <citation type="journal article" date="2023" name="Mol. Biol. Evol.">
        <title>Third-Generation Sequencing Reveals the Adaptive Role of the Epigenome in Three Deep-Sea Polychaetes.</title>
        <authorList>
            <person name="Perez M."/>
            <person name="Aroh O."/>
            <person name="Sun Y."/>
            <person name="Lan Y."/>
            <person name="Juniper S.K."/>
            <person name="Young C.R."/>
            <person name="Angers B."/>
            <person name="Qian P.Y."/>
        </authorList>
    </citation>
    <scope>NUCLEOTIDE SEQUENCE</scope>
    <source>
        <strain evidence="6">R07B-5</strain>
    </source>
</reference>
<proteinExistence type="inferred from homology"/>
<evidence type="ECO:0000259" key="5">
    <source>
        <dbReference type="PROSITE" id="PS50030"/>
    </source>
</evidence>
<name>A0AAD9UKD3_RIDPI</name>
<evidence type="ECO:0000256" key="4">
    <source>
        <dbReference type="ARBA" id="ARBA00048707"/>
    </source>
</evidence>
<dbReference type="Gene3D" id="3.40.1490.10">
    <property type="entry name" value="Bit1"/>
    <property type="match status" value="1"/>
</dbReference>
<dbReference type="Gene3D" id="1.10.8.10">
    <property type="entry name" value="DNA helicase RuvA subunit, C-terminal domain"/>
    <property type="match status" value="1"/>
</dbReference>
<dbReference type="GO" id="GO:0005829">
    <property type="term" value="C:cytosol"/>
    <property type="evidence" value="ECO:0007669"/>
    <property type="project" value="TreeGrafter"/>
</dbReference>
<keyword evidence="7" id="KW-1185">Reference proteome</keyword>
<keyword evidence="2" id="KW-0378">Hydrolase</keyword>
<gene>
    <name evidence="6" type="ORF">NP493_28g12023</name>
</gene>
<dbReference type="InterPro" id="IPR009060">
    <property type="entry name" value="UBA-like_sf"/>
</dbReference>
<dbReference type="InterPro" id="IPR002833">
    <property type="entry name" value="PTH2"/>
</dbReference>
<dbReference type="PROSITE" id="PS50030">
    <property type="entry name" value="UBA"/>
    <property type="match status" value="1"/>
</dbReference>
<dbReference type="InterPro" id="IPR023476">
    <property type="entry name" value="Pep_tRNA_hydro_II_dom_sf"/>
</dbReference>
<dbReference type="PANTHER" id="PTHR12649">
    <property type="entry name" value="PEPTIDYL-TRNA HYDROLASE 2"/>
    <property type="match status" value="1"/>
</dbReference>
<evidence type="ECO:0000256" key="3">
    <source>
        <dbReference type="ARBA" id="ARBA00038050"/>
    </source>
</evidence>
<evidence type="ECO:0000256" key="1">
    <source>
        <dbReference type="ARBA" id="ARBA00013260"/>
    </source>
</evidence>